<reference evidence="1" key="1">
    <citation type="submission" date="2020-07" db="EMBL/GenBank/DDBJ databases">
        <authorList>
            <person name="Tarantini F.S."/>
            <person name="Hong K.W."/>
            <person name="Chan K.G."/>
        </authorList>
    </citation>
    <scope>NUCLEOTIDE SEQUENCE</scope>
    <source>
        <strain evidence="1">32-07</strain>
    </source>
</reference>
<gene>
    <name evidence="1" type="ORF">AGRA3207_004622</name>
</gene>
<protein>
    <submittedName>
        <fullName evidence="1">Uncharacterized protein</fullName>
    </submittedName>
</protein>
<sequence length="55" mass="6181">MINLTRRIANLRADADVWMAGGIEKFAQFRNSLDLGRATSLSGRTPAFRCSHRCQ</sequence>
<accession>A0ABX8QZN0</accession>
<dbReference type="Proteomes" id="UP001049518">
    <property type="component" value="Chromosome"/>
</dbReference>
<proteinExistence type="predicted"/>
<evidence type="ECO:0000313" key="1">
    <source>
        <dbReference type="EMBL" id="QXJ23469.1"/>
    </source>
</evidence>
<keyword evidence="2" id="KW-1185">Reference proteome</keyword>
<dbReference type="EMBL" id="CP059572">
    <property type="protein sequence ID" value="QXJ23469.1"/>
    <property type="molecule type" value="Genomic_DNA"/>
</dbReference>
<evidence type="ECO:0000313" key="2">
    <source>
        <dbReference type="Proteomes" id="UP001049518"/>
    </source>
</evidence>
<name>A0ABX8QZN0_9ACTN</name>
<organism evidence="1 2">
    <name type="scientific">Actinomadura graeca</name>
    <dbReference type="NCBI Taxonomy" id="2750812"/>
    <lineage>
        <taxon>Bacteria</taxon>
        <taxon>Bacillati</taxon>
        <taxon>Actinomycetota</taxon>
        <taxon>Actinomycetes</taxon>
        <taxon>Streptosporangiales</taxon>
        <taxon>Thermomonosporaceae</taxon>
        <taxon>Actinomadura</taxon>
    </lineage>
</organism>
<dbReference type="RefSeq" id="WP_231329161.1">
    <property type="nucleotide sequence ID" value="NZ_CP059572.1"/>
</dbReference>